<evidence type="ECO:0000256" key="3">
    <source>
        <dbReference type="ARBA" id="ARBA00044955"/>
    </source>
</evidence>
<keyword evidence="2" id="KW-0843">Virulence</keyword>
<protein>
    <recommendedName>
        <fullName evidence="6">LysM domain-containing protein</fullName>
    </recommendedName>
</protein>
<dbReference type="SUPFAM" id="SSF54106">
    <property type="entry name" value="LysM domain"/>
    <property type="match status" value="2"/>
</dbReference>
<dbReference type="InterPro" id="IPR052210">
    <property type="entry name" value="LysM1-like"/>
</dbReference>
<evidence type="ECO:0000313" key="8">
    <source>
        <dbReference type="Proteomes" id="UP001239445"/>
    </source>
</evidence>
<evidence type="ECO:0000256" key="2">
    <source>
        <dbReference type="ARBA" id="ARBA00023026"/>
    </source>
</evidence>
<evidence type="ECO:0000256" key="1">
    <source>
        <dbReference type="ARBA" id="ARBA00022669"/>
    </source>
</evidence>
<dbReference type="Pfam" id="PF01476">
    <property type="entry name" value="LysM"/>
    <property type="match status" value="3"/>
</dbReference>
<feature type="region of interest" description="Disordered" evidence="4">
    <location>
        <begin position="84"/>
        <end position="131"/>
    </location>
</feature>
<dbReference type="PANTHER" id="PTHR34997:SF1">
    <property type="entry name" value="PEPTIDOGLYCAN-BINDING LYSIN DOMAIN"/>
    <property type="match status" value="1"/>
</dbReference>
<feature type="domain" description="LysM" evidence="6">
    <location>
        <begin position="223"/>
        <end position="269"/>
    </location>
</feature>
<dbReference type="GO" id="GO:0008061">
    <property type="term" value="F:chitin binding"/>
    <property type="evidence" value="ECO:0007669"/>
    <property type="project" value="UniProtKB-KW"/>
</dbReference>
<keyword evidence="1" id="KW-0147">Chitin-binding</keyword>
<dbReference type="PANTHER" id="PTHR34997">
    <property type="entry name" value="AM15"/>
    <property type="match status" value="1"/>
</dbReference>
<accession>A0AAJ0B3V9</accession>
<dbReference type="InterPro" id="IPR018392">
    <property type="entry name" value="LysM"/>
</dbReference>
<feature type="signal peptide" evidence="5">
    <location>
        <begin position="1"/>
        <end position="19"/>
    </location>
</feature>
<keyword evidence="8" id="KW-1185">Reference proteome</keyword>
<reference evidence="7" key="1">
    <citation type="submission" date="2023-06" db="EMBL/GenBank/DDBJ databases">
        <title>Genome-scale phylogeny and comparative genomics of the fungal order Sordariales.</title>
        <authorList>
            <consortium name="Lawrence Berkeley National Laboratory"/>
            <person name="Hensen N."/>
            <person name="Bonometti L."/>
            <person name="Westerberg I."/>
            <person name="Brannstrom I.O."/>
            <person name="Guillou S."/>
            <person name="Cros-Aarteil S."/>
            <person name="Calhoun S."/>
            <person name="Haridas S."/>
            <person name="Kuo A."/>
            <person name="Mondo S."/>
            <person name="Pangilinan J."/>
            <person name="Riley R."/>
            <person name="Labutti K."/>
            <person name="Andreopoulos B."/>
            <person name="Lipzen A."/>
            <person name="Chen C."/>
            <person name="Yanf M."/>
            <person name="Daum C."/>
            <person name="Ng V."/>
            <person name="Clum A."/>
            <person name="Steindorff A."/>
            <person name="Ohm R."/>
            <person name="Martin F."/>
            <person name="Silar P."/>
            <person name="Natvig D."/>
            <person name="Lalanne C."/>
            <person name="Gautier V."/>
            <person name="Ament-Velasquez S.L."/>
            <person name="Kruys A."/>
            <person name="Hutchinson M.I."/>
            <person name="Powell A.J."/>
            <person name="Barry K."/>
            <person name="Miller A.N."/>
            <person name="Grigoriev I.V."/>
            <person name="Debuchy R."/>
            <person name="Gladieux P."/>
            <person name="Thoren M.H."/>
            <person name="Johannesson H."/>
        </authorList>
    </citation>
    <scope>NUCLEOTIDE SEQUENCE</scope>
    <source>
        <strain evidence="7">PSN4</strain>
    </source>
</reference>
<dbReference type="SMART" id="SM00257">
    <property type="entry name" value="LysM"/>
    <property type="match status" value="3"/>
</dbReference>
<feature type="domain" description="LysM" evidence="6">
    <location>
        <begin position="142"/>
        <end position="188"/>
    </location>
</feature>
<dbReference type="EMBL" id="MU839851">
    <property type="protein sequence ID" value="KAK1749913.1"/>
    <property type="molecule type" value="Genomic_DNA"/>
</dbReference>
<feature type="domain" description="LysM" evidence="6">
    <location>
        <begin position="31"/>
        <end position="75"/>
    </location>
</feature>
<proteinExistence type="inferred from homology"/>
<dbReference type="CDD" id="cd00118">
    <property type="entry name" value="LysM"/>
    <property type="match status" value="3"/>
</dbReference>
<gene>
    <name evidence="7" type="ORF">QBC47DRAFT_439680</name>
</gene>
<name>A0AAJ0B3V9_9PEZI</name>
<keyword evidence="5" id="KW-0732">Signal</keyword>
<dbReference type="Proteomes" id="UP001239445">
    <property type="component" value="Unassembled WGS sequence"/>
</dbReference>
<sequence>MLSLKSSLMMALLPHLMHAASLRARDVVCNFATSASSGDTCDSFAGGWGLSTADFVALNPGVSCPNLIAGQDYCVIGTVTAPPPASSTTTTPKPSSTSTTSFKTSSTSTSTTSSKTSSTSTTSTAPAGPTNTMPGLATNCNKMYLVASGDTCAVIESKYGISAAQFAAWNTFVDSACSNLWLGYYVCVGVPGAVTATSTSAAPTPTPPCPSPAMPNIVSNCKRCRLVQSGDTCDVIDRAAGISLTQFRSWNPFVDANCSNLWLGYNVCVGV</sequence>
<dbReference type="AlphaFoldDB" id="A0AAJ0B3V9"/>
<dbReference type="PROSITE" id="PS51782">
    <property type="entry name" value="LYSM"/>
    <property type="match status" value="3"/>
</dbReference>
<comment type="similarity">
    <text evidence="3">Belongs to the secreted LysM effector family.</text>
</comment>
<feature type="chain" id="PRO_5042460920" description="LysM domain-containing protein" evidence="5">
    <location>
        <begin position="20"/>
        <end position="271"/>
    </location>
</feature>
<comment type="caution">
    <text evidence="7">The sequence shown here is derived from an EMBL/GenBank/DDBJ whole genome shotgun (WGS) entry which is preliminary data.</text>
</comment>
<evidence type="ECO:0000313" key="7">
    <source>
        <dbReference type="EMBL" id="KAK1749913.1"/>
    </source>
</evidence>
<feature type="compositionally biased region" description="Low complexity" evidence="4">
    <location>
        <begin position="86"/>
        <end position="130"/>
    </location>
</feature>
<evidence type="ECO:0000256" key="5">
    <source>
        <dbReference type="SAM" id="SignalP"/>
    </source>
</evidence>
<organism evidence="7 8">
    <name type="scientific">Echria macrotheca</name>
    <dbReference type="NCBI Taxonomy" id="438768"/>
    <lineage>
        <taxon>Eukaryota</taxon>
        <taxon>Fungi</taxon>
        <taxon>Dikarya</taxon>
        <taxon>Ascomycota</taxon>
        <taxon>Pezizomycotina</taxon>
        <taxon>Sordariomycetes</taxon>
        <taxon>Sordariomycetidae</taxon>
        <taxon>Sordariales</taxon>
        <taxon>Schizotheciaceae</taxon>
        <taxon>Echria</taxon>
    </lineage>
</organism>
<dbReference type="InterPro" id="IPR036779">
    <property type="entry name" value="LysM_dom_sf"/>
</dbReference>
<evidence type="ECO:0000259" key="6">
    <source>
        <dbReference type="PROSITE" id="PS51782"/>
    </source>
</evidence>
<dbReference type="Gene3D" id="3.10.350.10">
    <property type="entry name" value="LysM domain"/>
    <property type="match status" value="3"/>
</dbReference>
<evidence type="ECO:0000256" key="4">
    <source>
        <dbReference type="SAM" id="MobiDB-lite"/>
    </source>
</evidence>